<keyword evidence="1" id="KW-0472">Membrane</keyword>
<keyword evidence="1" id="KW-1133">Transmembrane helix</keyword>
<dbReference type="EMBL" id="LYVI01000015">
    <property type="protein sequence ID" value="OBU59726.1"/>
    <property type="molecule type" value="Genomic_DNA"/>
</dbReference>
<evidence type="ECO:0008006" key="4">
    <source>
        <dbReference type="Google" id="ProtNLM"/>
    </source>
</evidence>
<dbReference type="Proteomes" id="UP000092125">
    <property type="component" value="Unassembled WGS sequence"/>
</dbReference>
<protein>
    <recommendedName>
        <fullName evidence="4">Transmembrane protein</fullName>
    </recommendedName>
</protein>
<comment type="caution">
    <text evidence="2">The sequence shown here is derived from an EMBL/GenBank/DDBJ whole genome shotgun (WGS) entry which is preliminary data.</text>
</comment>
<reference evidence="2 3" key="1">
    <citation type="submission" date="2016-05" db="EMBL/GenBank/DDBJ databases">
        <title>Draft Genome Sequences of Stenotrophomonas maltophilia Strains Sm32COP, Sm41DVV, Sm46PAILV, SmF3, SmF22, SmSOFb1 and SmCVFa1, Isolated from Different Manures, in France.</title>
        <authorList>
            <person name="Nazaret S."/>
            <person name="Bodilis J."/>
        </authorList>
    </citation>
    <scope>NUCLEOTIDE SEQUENCE [LARGE SCALE GENOMIC DNA]</scope>
    <source>
        <strain evidence="2 3">Sm41DVV</strain>
    </source>
</reference>
<evidence type="ECO:0000313" key="2">
    <source>
        <dbReference type="EMBL" id="OBU59726.1"/>
    </source>
</evidence>
<accession>A0AAP7GPQ3</accession>
<evidence type="ECO:0000256" key="1">
    <source>
        <dbReference type="SAM" id="Phobius"/>
    </source>
</evidence>
<feature type="transmembrane region" description="Helical" evidence="1">
    <location>
        <begin position="73"/>
        <end position="92"/>
    </location>
</feature>
<proteinExistence type="predicted"/>
<organism evidence="2 3">
    <name type="scientific">Stenotrophomonas maltophilia</name>
    <name type="common">Pseudomonas maltophilia</name>
    <name type="synonym">Xanthomonas maltophilia</name>
    <dbReference type="NCBI Taxonomy" id="40324"/>
    <lineage>
        <taxon>Bacteria</taxon>
        <taxon>Pseudomonadati</taxon>
        <taxon>Pseudomonadota</taxon>
        <taxon>Gammaproteobacteria</taxon>
        <taxon>Lysobacterales</taxon>
        <taxon>Lysobacteraceae</taxon>
        <taxon>Stenotrophomonas</taxon>
        <taxon>Stenotrophomonas maltophilia group</taxon>
    </lineage>
</organism>
<evidence type="ECO:0000313" key="3">
    <source>
        <dbReference type="Proteomes" id="UP000092125"/>
    </source>
</evidence>
<gene>
    <name evidence="2" type="ORF">A9K56_17915</name>
</gene>
<dbReference type="AlphaFoldDB" id="A0AAP7GPQ3"/>
<feature type="transmembrane region" description="Helical" evidence="1">
    <location>
        <begin position="37"/>
        <end position="61"/>
    </location>
</feature>
<sequence>MQRLFVMFPDRGPGAGLLWLRLCVVAALCARPSDAGWLTAACLLVALSLLLGVLTPLSALLAVPCLFWQSVPWALALLPLALLALGPGAYSLDARLFGRRVLERRSPPFG</sequence>
<keyword evidence="1" id="KW-0812">Transmembrane</keyword>
<name>A0AAP7GPQ3_STEMA</name>
<dbReference type="RefSeq" id="WP_065182961.1">
    <property type="nucleotide sequence ID" value="NZ_LYVI01000015.1"/>
</dbReference>